<dbReference type="PROSITE" id="PS51257">
    <property type="entry name" value="PROKAR_LIPOPROTEIN"/>
    <property type="match status" value="1"/>
</dbReference>
<dbReference type="eggNOG" id="ENOG502ZAHZ">
    <property type="taxonomic scope" value="Bacteria"/>
</dbReference>
<dbReference type="AlphaFoldDB" id="U2NRY7"/>
<dbReference type="RefSeq" id="WP_021801126.1">
    <property type="nucleotide sequence ID" value="NZ_KI273145.1"/>
</dbReference>
<comment type="caution">
    <text evidence="2">The sequence shown here is derived from an EMBL/GenBank/DDBJ whole genome shotgun (WGS) entry which is preliminary data.</text>
</comment>
<gene>
    <name evidence="2" type="ORF">CINTURNW_1097</name>
</gene>
<accession>U2NRY7</accession>
<dbReference type="HOGENOM" id="CLU_1159515_0_0_9"/>
<evidence type="ECO:0008006" key="4">
    <source>
        <dbReference type="Google" id="ProtNLM"/>
    </source>
</evidence>
<dbReference type="PATRIC" id="fig|1294142.3.peg.1099"/>
<name>U2NRY7_9CLOT</name>
<evidence type="ECO:0000313" key="2">
    <source>
        <dbReference type="EMBL" id="ERK31938.1"/>
    </source>
</evidence>
<dbReference type="OrthoDB" id="2830261at2"/>
<proteinExistence type="predicted"/>
<evidence type="ECO:0000256" key="1">
    <source>
        <dbReference type="SAM" id="SignalP"/>
    </source>
</evidence>
<sequence>MKSTKKIVAIITFSLMVASFVGCSRTQTGSKESDNALKAFNEIVKAYPDNKGFHEALQHWGFKLPTGEKFEWSKDMSANKADFAMVMLADPLVEAGLDISKLDSNEWLYEPAGKDEMGVDLPNRLILPYNVSDKKQESNGSEDSMRRLLKDASGSVKYHKDQKHYALKLGDGNEVQWTEKLGLNDADMIFVLNAEPLVSAGLDVTKLEGSGWIFKEASDDDMGMGPNPDQIVRIYDIKE</sequence>
<keyword evidence="3" id="KW-1185">Reference proteome</keyword>
<dbReference type="Proteomes" id="UP000016721">
    <property type="component" value="Unassembled WGS sequence"/>
</dbReference>
<feature type="signal peptide" evidence="1">
    <location>
        <begin position="1"/>
        <end position="23"/>
    </location>
</feature>
<dbReference type="STRING" id="1294142.CINTURNW_1097"/>
<organism evidence="2 3">
    <name type="scientific">Clostridium intestinale URNW</name>
    <dbReference type="NCBI Taxonomy" id="1294142"/>
    <lineage>
        <taxon>Bacteria</taxon>
        <taxon>Bacillati</taxon>
        <taxon>Bacillota</taxon>
        <taxon>Clostridia</taxon>
        <taxon>Eubacteriales</taxon>
        <taxon>Clostridiaceae</taxon>
        <taxon>Clostridium</taxon>
    </lineage>
</organism>
<protein>
    <recommendedName>
        <fullName evidence="4">Lipoprotein</fullName>
    </recommendedName>
</protein>
<keyword evidence="1" id="KW-0732">Signal</keyword>
<dbReference type="EMBL" id="APJA01000009">
    <property type="protein sequence ID" value="ERK31938.1"/>
    <property type="molecule type" value="Genomic_DNA"/>
</dbReference>
<feature type="chain" id="PRO_5038608999" description="Lipoprotein" evidence="1">
    <location>
        <begin position="24"/>
        <end position="239"/>
    </location>
</feature>
<reference evidence="2 3" key="1">
    <citation type="journal article" date="2013" name="Genome Announc.">
        <title>Draft Genome Sequence of the Hydrogen- and Ethanol-Producing Bacterium Clostridium intestinale Strain URNW.</title>
        <authorList>
            <person name="Lal S."/>
            <person name="Ramachandran U."/>
            <person name="Zhang X."/>
            <person name="Sparling R."/>
            <person name="Levin D.B."/>
        </authorList>
    </citation>
    <scope>NUCLEOTIDE SEQUENCE [LARGE SCALE GENOMIC DNA]</scope>
    <source>
        <strain evidence="2 3">URNW</strain>
    </source>
</reference>
<evidence type="ECO:0000313" key="3">
    <source>
        <dbReference type="Proteomes" id="UP000016721"/>
    </source>
</evidence>